<protein>
    <submittedName>
        <fullName evidence="1">Uncharacterized protein</fullName>
    </submittedName>
</protein>
<evidence type="ECO:0000313" key="2">
    <source>
        <dbReference type="Proteomes" id="UP000596661"/>
    </source>
</evidence>
<dbReference type="EnsemblPlants" id="evm.model.04.725">
    <property type="protein sequence ID" value="cds.evm.model.04.725"/>
    <property type="gene ID" value="evm.TU.04.725"/>
</dbReference>
<reference evidence="1" key="2">
    <citation type="submission" date="2021-03" db="UniProtKB">
        <authorList>
            <consortium name="EnsemblPlants"/>
        </authorList>
    </citation>
    <scope>IDENTIFICATION</scope>
</reference>
<organism evidence="1 2">
    <name type="scientific">Cannabis sativa</name>
    <name type="common">Hemp</name>
    <name type="synonym">Marijuana</name>
    <dbReference type="NCBI Taxonomy" id="3483"/>
    <lineage>
        <taxon>Eukaryota</taxon>
        <taxon>Viridiplantae</taxon>
        <taxon>Streptophyta</taxon>
        <taxon>Embryophyta</taxon>
        <taxon>Tracheophyta</taxon>
        <taxon>Spermatophyta</taxon>
        <taxon>Magnoliopsida</taxon>
        <taxon>eudicotyledons</taxon>
        <taxon>Gunneridae</taxon>
        <taxon>Pentapetalae</taxon>
        <taxon>rosids</taxon>
        <taxon>fabids</taxon>
        <taxon>Rosales</taxon>
        <taxon>Cannabaceae</taxon>
        <taxon>Cannabis</taxon>
    </lineage>
</organism>
<evidence type="ECO:0000313" key="1">
    <source>
        <dbReference type="EnsemblPlants" id="cds.evm.model.04.725"/>
    </source>
</evidence>
<reference evidence="1" key="1">
    <citation type="submission" date="2018-11" db="EMBL/GenBank/DDBJ databases">
        <authorList>
            <person name="Grassa J C."/>
        </authorList>
    </citation>
    <scope>NUCLEOTIDE SEQUENCE [LARGE SCALE GENOMIC DNA]</scope>
</reference>
<dbReference type="EMBL" id="UZAU01000366">
    <property type="status" value="NOT_ANNOTATED_CDS"/>
    <property type="molecule type" value="Genomic_DNA"/>
</dbReference>
<dbReference type="Gramene" id="evm.model.04.725">
    <property type="protein sequence ID" value="cds.evm.model.04.725"/>
    <property type="gene ID" value="evm.TU.04.725"/>
</dbReference>
<dbReference type="AlphaFoldDB" id="A0A803PII8"/>
<proteinExistence type="predicted"/>
<name>A0A803PII8_CANSA</name>
<sequence>MKAQPLRSHKNIGARWLRTRGWTPPVVAGGNNSGQEDHLNPNMETFNGVDISATNVGNDLGNQTTYSMEIREFQVVNGVSINPMINGDSLQSKSHGKEVISDQCDSLTVNDSKKRKVGEEGIRGHVEMGQGVSGIPKNLSLAGLGNGARPQI</sequence>
<keyword evidence="2" id="KW-1185">Reference proteome</keyword>
<accession>A0A803PII8</accession>
<dbReference type="Proteomes" id="UP000596661">
    <property type="component" value="Chromosome 4"/>
</dbReference>